<dbReference type="Pfam" id="PF02770">
    <property type="entry name" value="Acyl-CoA_dh_M"/>
    <property type="match status" value="1"/>
</dbReference>
<dbReference type="InterPro" id="IPR009100">
    <property type="entry name" value="AcylCoA_DH/oxidase_NM_dom_sf"/>
</dbReference>
<dbReference type="GO" id="GO:0003853">
    <property type="term" value="F:short-chain 2-methyl fatty acyl-CoA dehydrogenase activity"/>
    <property type="evidence" value="ECO:0007669"/>
    <property type="project" value="UniProtKB-EC"/>
</dbReference>
<dbReference type="InterPro" id="IPR013786">
    <property type="entry name" value="AcylCoA_DH/ox_N"/>
</dbReference>
<dbReference type="GO" id="GO:0050660">
    <property type="term" value="F:flavin adenine dinucleotide binding"/>
    <property type="evidence" value="ECO:0007669"/>
    <property type="project" value="InterPro"/>
</dbReference>
<dbReference type="EC" id="1.3.8.5" evidence="10"/>
<evidence type="ECO:0000256" key="1">
    <source>
        <dbReference type="ARBA" id="ARBA00001974"/>
    </source>
</evidence>
<dbReference type="InterPro" id="IPR046373">
    <property type="entry name" value="Acyl-CoA_Oxase/DH_mid-dom_sf"/>
</dbReference>
<feature type="non-terminal residue" evidence="14">
    <location>
        <position position="239"/>
    </location>
</feature>
<evidence type="ECO:0000256" key="11">
    <source>
        <dbReference type="ARBA" id="ARBA00048235"/>
    </source>
</evidence>
<evidence type="ECO:0000259" key="13">
    <source>
        <dbReference type="Pfam" id="PF02771"/>
    </source>
</evidence>
<dbReference type="SUPFAM" id="SSF56645">
    <property type="entry name" value="Acyl-CoA dehydrogenase NM domain-like"/>
    <property type="match status" value="1"/>
</dbReference>
<evidence type="ECO:0000256" key="8">
    <source>
        <dbReference type="ARBA" id="ARBA00023098"/>
    </source>
</evidence>
<evidence type="ECO:0000313" key="14">
    <source>
        <dbReference type="EMBL" id="SVB53586.1"/>
    </source>
</evidence>
<feature type="domain" description="Acyl-CoA oxidase/dehydrogenase middle" evidence="12">
    <location>
        <begin position="130"/>
        <end position="225"/>
    </location>
</feature>
<organism evidence="14">
    <name type="scientific">marine metagenome</name>
    <dbReference type="NCBI Taxonomy" id="408172"/>
    <lineage>
        <taxon>unclassified sequences</taxon>
        <taxon>metagenomes</taxon>
        <taxon>ecological metagenomes</taxon>
    </lineage>
</organism>
<keyword evidence="5" id="KW-0274">FAD</keyword>
<keyword evidence="8" id="KW-0443">Lipid metabolism</keyword>
<dbReference type="PANTHER" id="PTHR43884:SF1">
    <property type="entry name" value="SHORT_BRANCHED CHAIN SPECIFIC ACYL-COA DEHYDROGENASE, MITOCHONDRIAL"/>
    <property type="match status" value="1"/>
</dbReference>
<dbReference type="Gene3D" id="2.40.110.10">
    <property type="entry name" value="Butyryl-CoA Dehydrogenase, subunit A, domain 2"/>
    <property type="match status" value="1"/>
</dbReference>
<evidence type="ECO:0000259" key="12">
    <source>
        <dbReference type="Pfam" id="PF02770"/>
    </source>
</evidence>
<dbReference type="GO" id="GO:0005739">
    <property type="term" value="C:mitochondrion"/>
    <property type="evidence" value="ECO:0007669"/>
    <property type="project" value="TreeGrafter"/>
</dbReference>
<dbReference type="InterPro" id="IPR006089">
    <property type="entry name" value="Acyl-CoA_DH_CS"/>
</dbReference>
<evidence type="ECO:0000256" key="3">
    <source>
        <dbReference type="ARBA" id="ARBA00009347"/>
    </source>
</evidence>
<dbReference type="EMBL" id="UINC01046057">
    <property type="protein sequence ID" value="SVB53586.1"/>
    <property type="molecule type" value="Genomic_DNA"/>
</dbReference>
<dbReference type="InterPro" id="IPR006091">
    <property type="entry name" value="Acyl-CoA_Oxase/DH_mid-dom"/>
</dbReference>
<sequence>MSNVNLHNLPLTNLSEEEQLLKATVQKFAEKEISPLVREMDESASIPRSLIDQLFSLGLMGIEVPEHYGGSNGYFFLSILAVEELARVDPAVAVVVDVQNTLVVNAIKRWGSEDIQKYFLPLLASRAVGAYALSEAGSGSDAFSLSSRATRDGDTYVLTGQKTWITNALEAEIFIIFANENPEAGHRGITAFLVERSTPGFSIGKKEDKLGIRASSTCEVILDDCRVSPSNVLGKPGEG</sequence>
<protein>
    <recommendedName>
        <fullName evidence="10">short-chain 2-methylacyl-CoA dehydrogenase</fullName>
        <ecNumber evidence="10">1.3.8.5</ecNumber>
    </recommendedName>
</protein>
<comment type="pathway">
    <text evidence="9">Amino-acid degradation; L-isoleucine degradation.</text>
</comment>
<keyword evidence="4" id="KW-0285">Flavoprotein</keyword>
<comment type="catalytic activity">
    <reaction evidence="11">
        <text>2-methylbutanoyl-CoA + oxidized [electron-transfer flavoprotein] + H(+) = (2E)-2-methylbut-2-enoyl-CoA + reduced [electron-transfer flavoprotein]</text>
        <dbReference type="Rhea" id="RHEA:43780"/>
        <dbReference type="Rhea" id="RHEA-COMP:10685"/>
        <dbReference type="Rhea" id="RHEA-COMP:10686"/>
        <dbReference type="ChEBI" id="CHEBI:15378"/>
        <dbReference type="ChEBI" id="CHEBI:57336"/>
        <dbReference type="ChEBI" id="CHEBI:57337"/>
        <dbReference type="ChEBI" id="CHEBI:57692"/>
        <dbReference type="ChEBI" id="CHEBI:58307"/>
        <dbReference type="EC" id="1.3.8.5"/>
    </reaction>
    <physiologicalReaction direction="left-to-right" evidence="11">
        <dbReference type="Rhea" id="RHEA:43781"/>
    </physiologicalReaction>
</comment>
<comment type="cofactor">
    <cofactor evidence="1">
        <name>FAD</name>
        <dbReference type="ChEBI" id="CHEBI:57692"/>
    </cofactor>
</comment>
<proteinExistence type="inferred from homology"/>
<evidence type="ECO:0000256" key="9">
    <source>
        <dbReference type="ARBA" id="ARBA00037895"/>
    </source>
</evidence>
<evidence type="ECO:0000256" key="5">
    <source>
        <dbReference type="ARBA" id="ARBA00022827"/>
    </source>
</evidence>
<dbReference type="PROSITE" id="PS00072">
    <property type="entry name" value="ACYL_COA_DH_1"/>
    <property type="match status" value="1"/>
</dbReference>
<dbReference type="Pfam" id="PF02771">
    <property type="entry name" value="Acyl-CoA_dh_N"/>
    <property type="match status" value="1"/>
</dbReference>
<dbReference type="InterPro" id="IPR037069">
    <property type="entry name" value="AcylCoA_DH/ox_N_sf"/>
</dbReference>
<dbReference type="FunFam" id="2.40.110.10:FF:000001">
    <property type="entry name" value="Acyl-CoA dehydrogenase, mitochondrial"/>
    <property type="match status" value="1"/>
</dbReference>
<dbReference type="FunFam" id="1.10.540.10:FF:000012">
    <property type="entry name" value="Acyl-CoA dehydrogenase short/branched chain"/>
    <property type="match status" value="1"/>
</dbReference>
<evidence type="ECO:0000256" key="10">
    <source>
        <dbReference type="ARBA" id="ARBA00039036"/>
    </source>
</evidence>
<accession>A0A382ES05</accession>
<evidence type="ECO:0000256" key="2">
    <source>
        <dbReference type="ARBA" id="ARBA00005189"/>
    </source>
</evidence>
<dbReference type="AlphaFoldDB" id="A0A382ES05"/>
<feature type="domain" description="Acyl-CoA dehydrogenase/oxidase N-terminal" evidence="13">
    <location>
        <begin position="15"/>
        <end position="125"/>
    </location>
</feature>
<evidence type="ECO:0000256" key="7">
    <source>
        <dbReference type="ARBA" id="ARBA00023002"/>
    </source>
</evidence>
<gene>
    <name evidence="14" type="ORF">METZ01_LOCUS206440</name>
</gene>
<name>A0A382ES05_9ZZZZ</name>
<dbReference type="PANTHER" id="PTHR43884">
    <property type="entry name" value="ACYL-COA DEHYDROGENASE"/>
    <property type="match status" value="1"/>
</dbReference>
<dbReference type="Gene3D" id="1.10.540.10">
    <property type="entry name" value="Acyl-CoA dehydrogenase/oxidase, N-terminal domain"/>
    <property type="match status" value="1"/>
</dbReference>
<keyword evidence="6" id="KW-0276">Fatty acid metabolism</keyword>
<evidence type="ECO:0000256" key="6">
    <source>
        <dbReference type="ARBA" id="ARBA00022832"/>
    </source>
</evidence>
<reference evidence="14" key="1">
    <citation type="submission" date="2018-05" db="EMBL/GenBank/DDBJ databases">
        <authorList>
            <person name="Lanie J.A."/>
            <person name="Ng W.-L."/>
            <person name="Kazmierczak K.M."/>
            <person name="Andrzejewski T.M."/>
            <person name="Davidsen T.M."/>
            <person name="Wayne K.J."/>
            <person name="Tettelin H."/>
            <person name="Glass J.I."/>
            <person name="Rusch D."/>
            <person name="Podicherti R."/>
            <person name="Tsui H.-C.T."/>
            <person name="Winkler M.E."/>
        </authorList>
    </citation>
    <scope>NUCLEOTIDE SEQUENCE</scope>
</reference>
<dbReference type="GO" id="GO:0006631">
    <property type="term" value="P:fatty acid metabolic process"/>
    <property type="evidence" value="ECO:0007669"/>
    <property type="project" value="UniProtKB-KW"/>
</dbReference>
<keyword evidence="7" id="KW-0560">Oxidoreductase</keyword>
<evidence type="ECO:0000256" key="4">
    <source>
        <dbReference type="ARBA" id="ARBA00022630"/>
    </source>
</evidence>
<comment type="pathway">
    <text evidence="2">Lipid metabolism.</text>
</comment>
<comment type="similarity">
    <text evidence="3">Belongs to the acyl-CoA dehydrogenase family.</text>
</comment>